<evidence type="ECO:0000313" key="1">
    <source>
        <dbReference type="EMBL" id="VXD05749.1"/>
    </source>
</evidence>
<evidence type="ECO:0000313" key="2">
    <source>
        <dbReference type="Proteomes" id="UP000432350"/>
    </source>
</evidence>
<name>A0A654DIL4_SPHMU</name>
<organism evidence="1 2">
    <name type="scientific">Sphingobacterium multivorum</name>
    <dbReference type="NCBI Taxonomy" id="28454"/>
    <lineage>
        <taxon>Bacteria</taxon>
        <taxon>Pseudomonadati</taxon>
        <taxon>Bacteroidota</taxon>
        <taxon>Sphingobacteriia</taxon>
        <taxon>Sphingobacteriales</taxon>
        <taxon>Sphingobacteriaceae</taxon>
        <taxon>Sphingobacterium</taxon>
    </lineage>
</organism>
<proteinExistence type="predicted"/>
<accession>A0A654DIL4</accession>
<dbReference type="EMBL" id="CABWMV010000025">
    <property type="protein sequence ID" value="VXD05749.1"/>
    <property type="molecule type" value="Genomic_DNA"/>
</dbReference>
<gene>
    <name evidence="1" type="ORF">SPHINGO8BC_60683</name>
</gene>
<reference evidence="1 2" key="1">
    <citation type="submission" date="2019-10" db="EMBL/GenBank/DDBJ databases">
        <authorList>
            <person name="Karimi E."/>
        </authorList>
    </citation>
    <scope>NUCLEOTIDE SEQUENCE [LARGE SCALE GENOMIC DNA]</scope>
    <source>
        <strain evidence="1">Sphingobacterium sp. 8BC</strain>
    </source>
</reference>
<dbReference type="Proteomes" id="UP000432350">
    <property type="component" value="Unassembled WGS sequence"/>
</dbReference>
<protein>
    <submittedName>
        <fullName evidence="1">Uncharacterized protein</fullName>
    </submittedName>
</protein>
<dbReference type="AlphaFoldDB" id="A0A654DIL4"/>
<sequence>MFGKLVRVLHIRNKFSKFELFTKLDKKTNYDFRSSCIANY</sequence>